<evidence type="ECO:0000256" key="2">
    <source>
        <dbReference type="ARBA" id="ARBA00022801"/>
    </source>
</evidence>
<evidence type="ECO:0000256" key="5">
    <source>
        <dbReference type="ARBA" id="ARBA00023235"/>
    </source>
</evidence>
<dbReference type="RefSeq" id="WP_169726533.1">
    <property type="nucleotide sequence ID" value="NZ_BSPR01000007.1"/>
</dbReference>
<dbReference type="PROSITE" id="PS51198">
    <property type="entry name" value="UVRD_HELICASE_ATP_BIND"/>
    <property type="match status" value="1"/>
</dbReference>
<keyword evidence="2" id="KW-0378">Hydrolase</keyword>
<comment type="catalytic activity">
    <reaction evidence="6">
        <text>Couples ATP hydrolysis with the unwinding of duplex DNA by translocating in the 3'-5' direction.</text>
        <dbReference type="EC" id="5.6.2.4"/>
    </reaction>
</comment>
<dbReference type="InterPro" id="IPR000212">
    <property type="entry name" value="DNA_helicase_UvrD/REP"/>
</dbReference>
<dbReference type="SUPFAM" id="SSF52540">
    <property type="entry name" value="P-loop containing nucleoside triphosphate hydrolases"/>
    <property type="match status" value="1"/>
</dbReference>
<proteinExistence type="predicted"/>
<name>A0A1W6L8X6_9BURK</name>
<dbReference type="GO" id="GO:0043138">
    <property type="term" value="F:3'-5' DNA helicase activity"/>
    <property type="evidence" value="ECO:0007669"/>
    <property type="project" value="UniProtKB-EC"/>
</dbReference>
<keyword evidence="4" id="KW-0067">ATP-binding</keyword>
<gene>
    <name evidence="10" type="ORF">A4W93_12745</name>
</gene>
<evidence type="ECO:0000256" key="4">
    <source>
        <dbReference type="ARBA" id="ARBA00022840"/>
    </source>
</evidence>
<keyword evidence="3" id="KW-0347">Helicase</keyword>
<comment type="catalytic activity">
    <reaction evidence="9">
        <text>ATP + H2O = ADP + phosphate + H(+)</text>
        <dbReference type="Rhea" id="RHEA:13065"/>
        <dbReference type="ChEBI" id="CHEBI:15377"/>
        <dbReference type="ChEBI" id="CHEBI:15378"/>
        <dbReference type="ChEBI" id="CHEBI:30616"/>
        <dbReference type="ChEBI" id="CHEBI:43474"/>
        <dbReference type="ChEBI" id="CHEBI:456216"/>
        <dbReference type="EC" id="5.6.2.4"/>
    </reaction>
</comment>
<dbReference type="EMBL" id="CP015118">
    <property type="protein sequence ID" value="ARN20693.1"/>
    <property type="molecule type" value="Genomic_DNA"/>
</dbReference>
<reference evidence="10 11" key="1">
    <citation type="submission" date="2016-04" db="EMBL/GenBank/DDBJ databases">
        <title>Complete genome sequence of natural rubber-degrading, novel Gram-negative bacterium, Rhizobacter gummiphilus strain NS21.</title>
        <authorList>
            <person name="Tabata M."/>
            <person name="Kasai D."/>
            <person name="Fukuda M."/>
        </authorList>
    </citation>
    <scope>NUCLEOTIDE SEQUENCE [LARGE SCALE GENOMIC DNA]</scope>
    <source>
        <strain evidence="10 11">NS21</strain>
    </source>
</reference>
<evidence type="ECO:0000313" key="11">
    <source>
        <dbReference type="Proteomes" id="UP000193427"/>
    </source>
</evidence>
<dbReference type="InterPro" id="IPR014017">
    <property type="entry name" value="DNA_helicase_UvrD-like_C"/>
</dbReference>
<keyword evidence="5" id="KW-0413">Isomerase</keyword>
<dbReference type="Proteomes" id="UP000193427">
    <property type="component" value="Chromosome"/>
</dbReference>
<dbReference type="InterPro" id="IPR027417">
    <property type="entry name" value="P-loop_NTPase"/>
</dbReference>
<dbReference type="Gene3D" id="1.10.486.10">
    <property type="entry name" value="PCRA, domain 4"/>
    <property type="match status" value="1"/>
</dbReference>
<dbReference type="PANTHER" id="PTHR11070:SF2">
    <property type="entry name" value="ATP-DEPENDENT DNA HELICASE SRS2"/>
    <property type="match status" value="1"/>
</dbReference>
<protein>
    <recommendedName>
        <fullName evidence="7">DNA 3'-5' helicase</fullName>
        <ecNumber evidence="7">5.6.2.4</ecNumber>
    </recommendedName>
    <alternativeName>
        <fullName evidence="8">DNA 3'-5' helicase II</fullName>
    </alternativeName>
</protein>
<keyword evidence="1" id="KW-0547">Nucleotide-binding</keyword>
<evidence type="ECO:0000256" key="9">
    <source>
        <dbReference type="ARBA" id="ARBA00048988"/>
    </source>
</evidence>
<dbReference type="InterPro" id="IPR014016">
    <property type="entry name" value="UvrD-like_ATP-bd"/>
</dbReference>
<dbReference type="GO" id="GO:0016887">
    <property type="term" value="F:ATP hydrolysis activity"/>
    <property type="evidence" value="ECO:0007669"/>
    <property type="project" value="RHEA"/>
</dbReference>
<dbReference type="GO" id="GO:0005524">
    <property type="term" value="F:ATP binding"/>
    <property type="evidence" value="ECO:0007669"/>
    <property type="project" value="UniProtKB-UniRule"/>
</dbReference>
<dbReference type="PROSITE" id="PS51217">
    <property type="entry name" value="UVRD_HELICASE_CTER"/>
    <property type="match status" value="1"/>
</dbReference>
<dbReference type="EC" id="5.6.2.4" evidence="7"/>
<evidence type="ECO:0000256" key="1">
    <source>
        <dbReference type="ARBA" id="ARBA00022741"/>
    </source>
</evidence>
<dbReference type="Gene3D" id="3.40.50.300">
    <property type="entry name" value="P-loop containing nucleotide triphosphate hydrolases"/>
    <property type="match status" value="2"/>
</dbReference>
<evidence type="ECO:0000256" key="6">
    <source>
        <dbReference type="ARBA" id="ARBA00034617"/>
    </source>
</evidence>
<evidence type="ECO:0000256" key="3">
    <source>
        <dbReference type="ARBA" id="ARBA00022806"/>
    </source>
</evidence>
<dbReference type="KEGG" id="rgu:A4W93_12745"/>
<dbReference type="GO" id="GO:0000725">
    <property type="term" value="P:recombinational repair"/>
    <property type="evidence" value="ECO:0007669"/>
    <property type="project" value="TreeGrafter"/>
</dbReference>
<dbReference type="Pfam" id="PF00580">
    <property type="entry name" value="UvrD-helicase"/>
    <property type="match status" value="1"/>
</dbReference>
<sequence>MTGPRFTPHTLRPTPEQLAIQSATDKYIVVEANAGAAKTTTLALRMAESAAWGVPPEKIIALTYTEPACDALRAALKKLGVPYDTTRRFRIGTFEQFASAVLRRVEGDTPEHLLTPQGLRPHVLAALQLVEDNANERHPDRLMFPAAGDALVEEFLREAHHLKGTMQLDTDLEERPLTPDTADDLGRNYALLKAFRVYENQRRRGSVDHPLFRGPGDATYDLAQLIWSDNLERGAPGWPVGIRTLVLDEMHDLNQSMFVILDRILTSNREAFFCGAGDRDQVIHKVAGADARFMGDALEDQGRRKVRRCPLTASYRFGSRLAQGASRLAGKPYASHADGDTRVTVTPYDGPGQCEAHVVSAAQAWRSGKAHRLSQFAVLLRHPHQSVAIENALLRAGLPYVTAGFDSYLMRPEVLLVRGLLAVATRDFSSIDDPDTRRRIVEAFVFFGDITITTRESDRDEPAALLAHAVRAVTDDPTILPVFFDNQVLRNAVPAVRQRLEAAVAVARDHQGDGLLAALLAALQPRELASRVLVGAGPLRAIEANLAGLQRSAEGHPSAAAFFQSLNTFERQQRERRAADCLVLAQVEAAKGLEYEQVMIPFLRQDTFPDRDTPDDEERNLFYVAITRARSQLSLLAHARAPSRFIADAGWKVPTVTTAAAPSA</sequence>
<evidence type="ECO:0000256" key="8">
    <source>
        <dbReference type="ARBA" id="ARBA00034923"/>
    </source>
</evidence>
<accession>A0A1W6L8X6</accession>
<keyword evidence="11" id="KW-1185">Reference proteome</keyword>
<dbReference type="STRING" id="946333.A4W93_12745"/>
<dbReference type="PANTHER" id="PTHR11070">
    <property type="entry name" value="UVRD / RECB / PCRA DNA HELICASE FAMILY MEMBER"/>
    <property type="match status" value="1"/>
</dbReference>
<organism evidence="10 11">
    <name type="scientific">Piscinibacter gummiphilus</name>
    <dbReference type="NCBI Taxonomy" id="946333"/>
    <lineage>
        <taxon>Bacteria</taxon>
        <taxon>Pseudomonadati</taxon>
        <taxon>Pseudomonadota</taxon>
        <taxon>Betaproteobacteria</taxon>
        <taxon>Burkholderiales</taxon>
        <taxon>Sphaerotilaceae</taxon>
        <taxon>Piscinibacter</taxon>
    </lineage>
</organism>
<dbReference type="Pfam" id="PF13361">
    <property type="entry name" value="UvrD_C"/>
    <property type="match status" value="1"/>
</dbReference>
<dbReference type="AlphaFoldDB" id="A0A1W6L8X6"/>
<dbReference type="GO" id="GO:0003677">
    <property type="term" value="F:DNA binding"/>
    <property type="evidence" value="ECO:0007669"/>
    <property type="project" value="InterPro"/>
</dbReference>
<evidence type="ECO:0000256" key="7">
    <source>
        <dbReference type="ARBA" id="ARBA00034808"/>
    </source>
</evidence>
<evidence type="ECO:0000313" key="10">
    <source>
        <dbReference type="EMBL" id="ARN20693.1"/>
    </source>
</evidence>